<keyword evidence="4" id="KW-1185">Reference proteome</keyword>
<dbReference type="Gene3D" id="3.10.270.10">
    <property type="entry name" value="Urate Oxidase"/>
    <property type="match status" value="1"/>
</dbReference>
<gene>
    <name evidence="2" type="primary">folE2</name>
    <name evidence="3" type="ORF">C273_07692</name>
</gene>
<evidence type="ECO:0000313" key="3">
    <source>
        <dbReference type="EMBL" id="EKU47439.1"/>
    </source>
</evidence>
<comment type="catalytic activity">
    <reaction evidence="2">
        <text>GTP + H2O = 7,8-dihydroneopterin 3'-triphosphate + formate + H(+)</text>
        <dbReference type="Rhea" id="RHEA:17473"/>
        <dbReference type="ChEBI" id="CHEBI:15377"/>
        <dbReference type="ChEBI" id="CHEBI:15378"/>
        <dbReference type="ChEBI" id="CHEBI:15740"/>
        <dbReference type="ChEBI" id="CHEBI:37565"/>
        <dbReference type="ChEBI" id="CHEBI:58462"/>
        <dbReference type="EC" id="3.5.4.16"/>
    </reaction>
</comment>
<evidence type="ECO:0000313" key="4">
    <source>
        <dbReference type="Proteomes" id="UP000009885"/>
    </source>
</evidence>
<dbReference type="eggNOG" id="COG1469">
    <property type="taxonomic scope" value="Bacteria"/>
</dbReference>
<dbReference type="AlphaFoldDB" id="K9AJK5"/>
<dbReference type="GO" id="GO:0046654">
    <property type="term" value="P:tetrahydrofolate biosynthetic process"/>
    <property type="evidence" value="ECO:0007669"/>
    <property type="project" value="UniProtKB-UniRule"/>
</dbReference>
<dbReference type="UniPathway" id="UPA00848">
    <property type="reaction ID" value="UER00151"/>
</dbReference>
<keyword evidence="1 2" id="KW-0378">Hydrolase</keyword>
<dbReference type="STRING" id="1229783.C273_07692"/>
<dbReference type="PANTHER" id="PTHR36445">
    <property type="entry name" value="GTP CYCLOHYDROLASE MPTA"/>
    <property type="match status" value="1"/>
</dbReference>
<dbReference type="NCBIfam" id="NF010200">
    <property type="entry name" value="PRK13674.1-1"/>
    <property type="match status" value="1"/>
</dbReference>
<dbReference type="InterPro" id="IPR022838">
    <property type="entry name" value="GTP_cyclohydrolase_FolE2"/>
</dbReference>
<comment type="function">
    <text evidence="2">Converts GTP to 7,8-dihydroneopterin triphosphate.</text>
</comment>
<dbReference type="GO" id="GO:0003934">
    <property type="term" value="F:GTP cyclohydrolase I activity"/>
    <property type="evidence" value="ECO:0007669"/>
    <property type="project" value="UniProtKB-UniRule"/>
</dbReference>
<dbReference type="PANTHER" id="PTHR36445:SF1">
    <property type="entry name" value="GTP CYCLOHYDROLASE MPTA"/>
    <property type="match status" value="1"/>
</dbReference>
<dbReference type="EMBL" id="AMSQ01000011">
    <property type="protein sequence ID" value="EKU47439.1"/>
    <property type="molecule type" value="Genomic_DNA"/>
</dbReference>
<dbReference type="PATRIC" id="fig|1229783.3.peg.1550"/>
<evidence type="ECO:0000256" key="2">
    <source>
        <dbReference type="HAMAP-Rule" id="MF_01527"/>
    </source>
</evidence>
<feature type="site" description="May be catalytically important" evidence="2">
    <location>
        <position position="176"/>
    </location>
</feature>
<dbReference type="InterPro" id="IPR003801">
    <property type="entry name" value="GTP_cyclohydrolase_FolE2/MptA"/>
</dbReference>
<dbReference type="Pfam" id="PF02649">
    <property type="entry name" value="GCHY-1"/>
    <property type="match status" value="1"/>
</dbReference>
<dbReference type="RefSeq" id="WP_009383869.1">
    <property type="nucleotide sequence ID" value="NZ_AMSQ01000011.1"/>
</dbReference>
<dbReference type="Proteomes" id="UP000009885">
    <property type="component" value="Unassembled WGS sequence"/>
</dbReference>
<accession>K9AJK5</accession>
<dbReference type="HAMAP" id="MF_01527_B">
    <property type="entry name" value="GTP_cyclohydrol_B"/>
    <property type="match status" value="1"/>
</dbReference>
<organism evidence="3 4">
    <name type="scientific">Staphylococcus massiliensis S46</name>
    <dbReference type="NCBI Taxonomy" id="1229783"/>
    <lineage>
        <taxon>Bacteria</taxon>
        <taxon>Bacillati</taxon>
        <taxon>Bacillota</taxon>
        <taxon>Bacilli</taxon>
        <taxon>Bacillales</taxon>
        <taxon>Staphylococcaceae</taxon>
        <taxon>Staphylococcus</taxon>
    </lineage>
</organism>
<name>K9AJK5_9STAP</name>
<comment type="pathway">
    <text evidence="2">Cofactor biosynthesis; 7,8-dihydroneopterin triphosphate biosynthesis; 7,8-dihydroneopterin triphosphate from GTP: step 1/1.</text>
</comment>
<dbReference type="EC" id="3.5.4.16" evidence="2"/>
<protein>
    <recommendedName>
        <fullName evidence="2">GTP cyclohydrolase FolE2</fullName>
        <ecNumber evidence="2">3.5.4.16</ecNumber>
    </recommendedName>
</protein>
<dbReference type="OrthoDB" id="9774824at2"/>
<comment type="caution">
    <text evidence="3">The sequence shown here is derived from an EMBL/GenBank/DDBJ whole genome shotgun (WGS) entry which is preliminary data.</text>
</comment>
<sequence>MTEFDLSTREGRWKHFGSVDPIKGTKPTTKSEMTDLQSTHKDFLFEIEEVGITNLVYPVLVDQFQTAGNFSFSTSLNQDEKGINMSRILESVEKHYDNGIELEFHTLYRLLKSLQSKMEQRDAGLDVSAKWFFNRLSPVTNMKAIGHADVTYGMAIEDDTVTRKELTIKAMVTTLCPCSKEISEYSAHNQRGVITVKAYINKEEEIIDDYKDIILDAMEANASSLLYPILKRPDEKHVTETAYENPRFVEDLIRLVAADLVELTWLDGFDIECRNEESIHQHDAYARLKHRK</sequence>
<proteinExistence type="inferred from homology"/>
<comment type="similarity">
    <text evidence="2">Belongs to the GTP cyclohydrolase IV family.</text>
</comment>
<reference evidence="3 4" key="1">
    <citation type="journal article" date="2013" name="Genome Announc.">
        <title>Genome Sequence of Staphylococcus massiliensis Strain S46, Isolated from the Surface of Healthy Human Skin.</title>
        <authorList>
            <person name="Srivastav R."/>
            <person name="Singh A."/>
            <person name="Jangir P.K."/>
            <person name="Kumari C."/>
            <person name="Muduli S."/>
            <person name="Sharma R."/>
        </authorList>
    </citation>
    <scope>NUCLEOTIDE SEQUENCE [LARGE SCALE GENOMIC DNA]</scope>
    <source>
        <strain evidence="3 4">S46</strain>
    </source>
</reference>
<evidence type="ECO:0000256" key="1">
    <source>
        <dbReference type="ARBA" id="ARBA00022801"/>
    </source>
</evidence>